<dbReference type="Pfam" id="PF20434">
    <property type="entry name" value="BD-FAE"/>
    <property type="match status" value="1"/>
</dbReference>
<evidence type="ECO:0000313" key="4">
    <source>
        <dbReference type="EMBL" id="GEM12871.1"/>
    </source>
</evidence>
<dbReference type="Proteomes" id="UP000321518">
    <property type="component" value="Unassembled WGS sequence"/>
</dbReference>
<evidence type="ECO:0000259" key="3">
    <source>
        <dbReference type="Pfam" id="PF20434"/>
    </source>
</evidence>
<proteinExistence type="predicted"/>
<evidence type="ECO:0000259" key="2">
    <source>
        <dbReference type="Pfam" id="PF00326"/>
    </source>
</evidence>
<comment type="caution">
    <text evidence="4">The sequence shown here is derived from an EMBL/GenBank/DDBJ whole genome shotgun (WGS) entry which is preliminary data.</text>
</comment>
<dbReference type="InterPro" id="IPR049492">
    <property type="entry name" value="BD-FAE-like_dom"/>
</dbReference>
<dbReference type="PANTHER" id="PTHR48081">
    <property type="entry name" value="AB HYDROLASE SUPERFAMILY PROTEIN C4A8.06C"/>
    <property type="match status" value="1"/>
</dbReference>
<dbReference type="InterPro" id="IPR050300">
    <property type="entry name" value="GDXG_lipolytic_enzyme"/>
</dbReference>
<dbReference type="OrthoDB" id="408631at2759"/>
<organism evidence="4 5">
    <name type="scientific">Rhodotorula toruloides</name>
    <name type="common">Yeast</name>
    <name type="synonym">Rhodosporidium toruloides</name>
    <dbReference type="NCBI Taxonomy" id="5286"/>
    <lineage>
        <taxon>Eukaryota</taxon>
        <taxon>Fungi</taxon>
        <taxon>Dikarya</taxon>
        <taxon>Basidiomycota</taxon>
        <taxon>Pucciniomycotina</taxon>
        <taxon>Microbotryomycetes</taxon>
        <taxon>Sporidiobolales</taxon>
        <taxon>Sporidiobolaceae</taxon>
        <taxon>Rhodotorula</taxon>
    </lineage>
</organism>
<dbReference type="GO" id="GO:0008236">
    <property type="term" value="F:serine-type peptidase activity"/>
    <property type="evidence" value="ECO:0007669"/>
    <property type="project" value="InterPro"/>
</dbReference>
<feature type="domain" description="Peptidase S9 prolyl oligopeptidase catalytic" evidence="2">
    <location>
        <begin position="208"/>
        <end position="308"/>
    </location>
</feature>
<evidence type="ECO:0000256" key="1">
    <source>
        <dbReference type="ARBA" id="ARBA00022801"/>
    </source>
</evidence>
<gene>
    <name evidence="4" type="ORF">Rt10032_c33g6888</name>
</gene>
<dbReference type="SUPFAM" id="SSF53474">
    <property type="entry name" value="alpha/beta-Hydrolases"/>
    <property type="match status" value="1"/>
</dbReference>
<dbReference type="Pfam" id="PF00326">
    <property type="entry name" value="Peptidase_S9"/>
    <property type="match status" value="1"/>
</dbReference>
<dbReference type="GO" id="GO:0006508">
    <property type="term" value="P:proteolysis"/>
    <property type="evidence" value="ECO:0007669"/>
    <property type="project" value="InterPro"/>
</dbReference>
<dbReference type="Gene3D" id="3.40.50.1820">
    <property type="entry name" value="alpha/beta hydrolase"/>
    <property type="match status" value="1"/>
</dbReference>
<reference evidence="4 5" key="1">
    <citation type="submission" date="2019-07" db="EMBL/GenBank/DDBJ databases">
        <title>Rhodotorula toruloides NBRC10032 genome sequencing.</title>
        <authorList>
            <person name="Shida Y."/>
            <person name="Takaku H."/>
            <person name="Ogasawara W."/>
            <person name="Mori K."/>
        </authorList>
    </citation>
    <scope>NUCLEOTIDE SEQUENCE [LARGE SCALE GENOMIC DNA]</scope>
    <source>
        <strain evidence="4 5">NBRC10032</strain>
    </source>
</reference>
<feature type="non-terminal residue" evidence="4">
    <location>
        <position position="318"/>
    </location>
</feature>
<dbReference type="EMBL" id="BJWK01000033">
    <property type="protein sequence ID" value="GEM12871.1"/>
    <property type="molecule type" value="Genomic_DNA"/>
</dbReference>
<evidence type="ECO:0000313" key="5">
    <source>
        <dbReference type="Proteomes" id="UP000321518"/>
    </source>
</evidence>
<keyword evidence="1" id="KW-0378">Hydrolase</keyword>
<accession>A0A511KR71</accession>
<sequence length="318" mass="34554">MSRATPTLTIAFKEVNGHKVHLDCHLPPAEHVNESVKPVPVVVWIHGGGFFDGACSDWSDVNLHATLSRGWAFVALDYRLVPQVTLEDAVQDIRDGCEFVRSGKLDEALGGRKVDGGRLAVSGSSAGGALAVFAAYTLSPPRECAIRCHIPYDEVSSHLDRNGPVVSHSPAEVNFATMEAFNRTRACFYAIQEGKVLPWSTRVSEPIDFSNPPAELKRYVGTALVKNAKEPKKEHIPPTVCVHGSDDLMVPFALSEELVKVLKDAGVDAALIEEKGANHGFDLIPGVYGDATKMQVFEKANDFIAKYILKRPFTSGGY</sequence>
<feature type="domain" description="BD-FAE-like" evidence="3">
    <location>
        <begin position="35"/>
        <end position="137"/>
    </location>
</feature>
<dbReference type="InterPro" id="IPR029058">
    <property type="entry name" value="AB_hydrolase_fold"/>
</dbReference>
<dbReference type="AlphaFoldDB" id="A0A511KR71"/>
<protein>
    <submittedName>
        <fullName evidence="4">Peptidase S9, prolyl oligopeptidase</fullName>
    </submittedName>
</protein>
<dbReference type="InterPro" id="IPR001375">
    <property type="entry name" value="Peptidase_S9_cat"/>
</dbReference>
<name>A0A511KR71_RHOTO</name>